<gene>
    <name evidence="1" type="primary">yqeC</name>
    <name evidence="1" type="ORF">FYJ75_08745</name>
</gene>
<name>A0A6L5YRA5_9FIRM</name>
<dbReference type="NCBIfam" id="TIGR03172">
    <property type="entry name" value="selenium cofactor biosynthesis protein YqeC"/>
    <property type="match status" value="1"/>
</dbReference>
<dbReference type="Proteomes" id="UP000474024">
    <property type="component" value="Unassembled WGS sequence"/>
</dbReference>
<dbReference type="EMBL" id="VUNI01000013">
    <property type="protein sequence ID" value="MST75113.1"/>
    <property type="molecule type" value="Genomic_DNA"/>
</dbReference>
<dbReference type="Pfam" id="PF19842">
    <property type="entry name" value="YqeC"/>
    <property type="match status" value="1"/>
</dbReference>
<keyword evidence="2" id="KW-1185">Reference proteome</keyword>
<dbReference type="AlphaFoldDB" id="A0A6L5YRA5"/>
<reference evidence="1 2" key="1">
    <citation type="submission" date="2019-08" db="EMBL/GenBank/DDBJ databases">
        <title>In-depth cultivation of the pig gut microbiome towards novel bacterial diversity and tailored functional studies.</title>
        <authorList>
            <person name="Wylensek D."/>
            <person name="Hitch T.C.A."/>
            <person name="Clavel T."/>
        </authorList>
    </citation>
    <scope>NUCLEOTIDE SEQUENCE [LARGE SCALE GENOMIC DNA]</scope>
    <source>
        <strain evidence="1 2">MUC/MUC-530-WT-4D</strain>
    </source>
</reference>
<accession>A0A6L5YRA5</accession>
<dbReference type="InterPro" id="IPR017587">
    <property type="entry name" value="YqeC"/>
</dbReference>
<sequence length="266" mass="29179">MREFYVADTSGQLKQSNLKSIFPFLQENGHIVSLVGAGGKTTMLYLMAQKAASFGKRVLVTTTTHIMIPSDDVMAWDARQVHELWRIGTYAVIGAKAEQEKKLCRPEQAFLKQMISEADLVLVEADGAKHFPCKVPASHEPVILPECDIVVGVAGLTALGKPIGQKCFREADVLAFLNRYHSRQEDASGTKTAQIRASDCLTADELAAILASCDGTAKNTRNREYYVCLNQCDNGTIQKEAVSIAKQLQKNGIVRICMTGKISEKE</sequence>
<comment type="caution">
    <text evidence="1">The sequence shown here is derived from an EMBL/GenBank/DDBJ whole genome shotgun (WGS) entry which is preliminary data.</text>
</comment>
<proteinExistence type="predicted"/>
<protein>
    <submittedName>
        <fullName evidence="1">Putative selenium-dependent hydroxylase accessory protein YqeC</fullName>
    </submittedName>
</protein>
<evidence type="ECO:0000313" key="2">
    <source>
        <dbReference type="Proteomes" id="UP000474024"/>
    </source>
</evidence>
<evidence type="ECO:0000313" key="1">
    <source>
        <dbReference type="EMBL" id="MST75113.1"/>
    </source>
</evidence>
<organism evidence="1 2">
    <name type="scientific">Roseburia porci</name>
    <dbReference type="NCBI Taxonomy" id="2605790"/>
    <lineage>
        <taxon>Bacteria</taxon>
        <taxon>Bacillati</taxon>
        <taxon>Bacillota</taxon>
        <taxon>Clostridia</taxon>
        <taxon>Lachnospirales</taxon>
        <taxon>Lachnospiraceae</taxon>
        <taxon>Roseburia</taxon>
    </lineage>
</organism>